<comment type="subunit">
    <text evidence="16">Component of the MRN complex composed of two heterodimers RAD50/MRE11 associated with a single NBS1.</text>
</comment>
<evidence type="ECO:0000256" key="18">
    <source>
        <dbReference type="PIRSR" id="PIRSR000882-1"/>
    </source>
</evidence>
<evidence type="ECO:0000256" key="4">
    <source>
        <dbReference type="ARBA" id="ARBA00009028"/>
    </source>
</evidence>
<gene>
    <name evidence="22" type="ORF">F8388_011460</name>
</gene>
<evidence type="ECO:0000256" key="20">
    <source>
        <dbReference type="SAM" id="MobiDB-lite"/>
    </source>
</evidence>
<dbReference type="PANTHER" id="PTHR10139:SF1">
    <property type="entry name" value="DOUBLE-STRAND BREAK REPAIR PROTEIN MRE11"/>
    <property type="match status" value="1"/>
</dbReference>
<keyword evidence="7" id="KW-0479">Metal-binding</keyword>
<dbReference type="FunFam" id="3.30.110.110:FF:000002">
    <property type="entry name" value="Double-strand break repair protein"/>
    <property type="match status" value="1"/>
</dbReference>
<keyword evidence="11 17" id="KW-0269">Exonuclease</keyword>
<dbReference type="NCBIfam" id="TIGR00583">
    <property type="entry name" value="mre11"/>
    <property type="match status" value="1"/>
</dbReference>
<dbReference type="SMART" id="SM01347">
    <property type="entry name" value="Mre11_DNA_bind"/>
    <property type="match status" value="1"/>
</dbReference>
<dbReference type="PANTHER" id="PTHR10139">
    <property type="entry name" value="DOUBLE-STRAND BREAK REPAIR PROTEIN MRE11"/>
    <property type="match status" value="1"/>
</dbReference>
<dbReference type="GO" id="GO:0035861">
    <property type="term" value="C:site of double-strand break"/>
    <property type="evidence" value="ECO:0007669"/>
    <property type="project" value="TreeGrafter"/>
</dbReference>
<name>A0A7J6G4C1_CANSA</name>
<reference evidence="22 23" key="1">
    <citation type="journal article" date="2020" name="bioRxiv">
        <title>Sequence and annotation of 42 cannabis genomes reveals extensive copy number variation in cannabinoid synthesis and pathogen resistance genes.</title>
        <authorList>
            <person name="Mckernan K.J."/>
            <person name="Helbert Y."/>
            <person name="Kane L.T."/>
            <person name="Ebling H."/>
            <person name="Zhang L."/>
            <person name="Liu B."/>
            <person name="Eaton Z."/>
            <person name="Mclaughlin S."/>
            <person name="Kingan S."/>
            <person name="Baybayan P."/>
            <person name="Concepcion G."/>
            <person name="Jordan M."/>
            <person name="Riva A."/>
            <person name="Barbazuk W."/>
            <person name="Harkins T."/>
        </authorList>
    </citation>
    <scope>NUCLEOTIDE SEQUENCE [LARGE SCALE GENOMIC DNA]</scope>
    <source>
        <strain evidence="23">cv. Jamaican Lion 4</strain>
        <tissue evidence="22">Leaf</tissue>
    </source>
</reference>
<dbReference type="Gene3D" id="3.30.110.110">
    <property type="entry name" value="Mre11, capping domain"/>
    <property type="match status" value="1"/>
</dbReference>
<dbReference type="FunFam" id="3.60.21.10:FF:000019">
    <property type="entry name" value="Double-strand break repair protein"/>
    <property type="match status" value="1"/>
</dbReference>
<dbReference type="GO" id="GO:0042138">
    <property type="term" value="P:meiotic DNA double-strand break formation"/>
    <property type="evidence" value="ECO:0007669"/>
    <property type="project" value="TreeGrafter"/>
</dbReference>
<evidence type="ECO:0000256" key="12">
    <source>
        <dbReference type="ARBA" id="ARBA00023204"/>
    </source>
</evidence>
<feature type="region of interest" description="Disordered" evidence="20">
    <location>
        <begin position="661"/>
        <end position="733"/>
    </location>
</feature>
<dbReference type="InterPro" id="IPR007281">
    <property type="entry name" value="Mre11_DNA-bd"/>
</dbReference>
<feature type="compositionally biased region" description="Basic residues" evidence="20">
    <location>
        <begin position="667"/>
        <end position="678"/>
    </location>
</feature>
<comment type="caution">
    <text evidence="22">The sequence shown here is derived from an EMBL/GenBank/DDBJ whole genome shotgun (WGS) entry which is preliminary data.</text>
</comment>
<keyword evidence="10 17" id="KW-0378">Hydrolase</keyword>
<accession>A0A7J6G4C1</accession>
<evidence type="ECO:0000256" key="9">
    <source>
        <dbReference type="ARBA" id="ARBA00022763"/>
    </source>
</evidence>
<keyword evidence="9 17" id="KW-0227">DNA damage</keyword>
<dbReference type="SUPFAM" id="SSF56300">
    <property type="entry name" value="Metallo-dependent phosphatases"/>
    <property type="match status" value="1"/>
</dbReference>
<dbReference type="GO" id="GO:0097552">
    <property type="term" value="P:mitochondrial double-strand break repair via homologous recombination"/>
    <property type="evidence" value="ECO:0007669"/>
    <property type="project" value="TreeGrafter"/>
</dbReference>
<comment type="cofactor">
    <cofactor evidence="1 17">
        <name>Mn(2+)</name>
        <dbReference type="ChEBI" id="CHEBI:29035"/>
    </cofactor>
</comment>
<dbReference type="EMBL" id="JAATIP010000078">
    <property type="protein sequence ID" value="KAF4377707.1"/>
    <property type="molecule type" value="Genomic_DNA"/>
</dbReference>
<dbReference type="GO" id="GO:0030145">
    <property type="term" value="F:manganese ion binding"/>
    <property type="evidence" value="ECO:0007669"/>
    <property type="project" value="UniProtKB-UniRule"/>
</dbReference>
<dbReference type="CDD" id="cd00840">
    <property type="entry name" value="MPP_Mre11_N"/>
    <property type="match status" value="1"/>
</dbReference>
<dbReference type="Gene3D" id="3.60.21.10">
    <property type="match status" value="1"/>
</dbReference>
<dbReference type="InterPro" id="IPR003701">
    <property type="entry name" value="Mre11"/>
</dbReference>
<evidence type="ECO:0000256" key="5">
    <source>
        <dbReference type="ARBA" id="ARBA00022454"/>
    </source>
</evidence>
<evidence type="ECO:0000256" key="6">
    <source>
        <dbReference type="ARBA" id="ARBA00022722"/>
    </source>
</evidence>
<comment type="subcellular location">
    <subcellularLocation>
        <location evidence="3">Chromosome</location>
    </subcellularLocation>
    <subcellularLocation>
        <location evidence="2 17">Nucleus</location>
    </subcellularLocation>
</comment>
<dbReference type="Pfam" id="PF04152">
    <property type="entry name" value="Mre11_DNA_bind"/>
    <property type="match status" value="1"/>
</dbReference>
<evidence type="ECO:0000256" key="14">
    <source>
        <dbReference type="ARBA" id="ARBA00023242"/>
    </source>
</evidence>
<dbReference type="PIRSF" id="PIRSF000882">
    <property type="entry name" value="DSB_repair_MRE11"/>
    <property type="match status" value="1"/>
</dbReference>
<evidence type="ECO:0000256" key="3">
    <source>
        <dbReference type="ARBA" id="ARBA00004286"/>
    </source>
</evidence>
<dbReference type="GO" id="GO:0007095">
    <property type="term" value="P:mitotic G2 DNA damage checkpoint signaling"/>
    <property type="evidence" value="ECO:0007669"/>
    <property type="project" value="TreeGrafter"/>
</dbReference>
<feature type="compositionally biased region" description="Polar residues" evidence="20">
    <location>
        <begin position="635"/>
        <end position="647"/>
    </location>
</feature>
<dbReference type="Pfam" id="PF00149">
    <property type="entry name" value="Metallophos"/>
    <property type="match status" value="1"/>
</dbReference>
<evidence type="ECO:0000256" key="8">
    <source>
        <dbReference type="ARBA" id="ARBA00022759"/>
    </source>
</evidence>
<evidence type="ECO:0000256" key="11">
    <source>
        <dbReference type="ARBA" id="ARBA00022839"/>
    </source>
</evidence>
<protein>
    <recommendedName>
        <fullName evidence="17">Double-strand break repair protein</fullName>
    </recommendedName>
</protein>
<dbReference type="GO" id="GO:0000724">
    <property type="term" value="P:double-strand break repair via homologous recombination"/>
    <property type="evidence" value="ECO:0007669"/>
    <property type="project" value="TreeGrafter"/>
</dbReference>
<evidence type="ECO:0000256" key="2">
    <source>
        <dbReference type="ARBA" id="ARBA00004123"/>
    </source>
</evidence>
<evidence type="ECO:0000313" key="22">
    <source>
        <dbReference type="EMBL" id="KAF4377707.1"/>
    </source>
</evidence>
<dbReference type="InterPro" id="IPR029052">
    <property type="entry name" value="Metallo-depent_PP-like"/>
</dbReference>
<dbReference type="GO" id="GO:0008296">
    <property type="term" value="F:3'-5'-DNA exonuclease activity"/>
    <property type="evidence" value="ECO:0007669"/>
    <property type="project" value="InterPro"/>
</dbReference>
<dbReference type="InterPro" id="IPR004843">
    <property type="entry name" value="Calcineurin-like_PHP"/>
</dbReference>
<keyword evidence="5" id="KW-0158">Chromosome</keyword>
<dbReference type="GO" id="GO:0006303">
    <property type="term" value="P:double-strand break repair via nonhomologous end joining"/>
    <property type="evidence" value="ECO:0007669"/>
    <property type="project" value="TreeGrafter"/>
</dbReference>
<comment type="similarity">
    <text evidence="4 17 19">Belongs to the MRE11/RAD32 family.</text>
</comment>
<dbReference type="InterPro" id="IPR041796">
    <property type="entry name" value="Mre11_N"/>
</dbReference>
<keyword evidence="14 17" id="KW-0539">Nucleus</keyword>
<evidence type="ECO:0000256" key="19">
    <source>
        <dbReference type="RuleBase" id="RU003447"/>
    </source>
</evidence>
<feature type="compositionally biased region" description="Basic residues" evidence="20">
    <location>
        <begin position="621"/>
        <end position="633"/>
    </location>
</feature>
<evidence type="ECO:0000256" key="16">
    <source>
        <dbReference type="ARBA" id="ARBA00063862"/>
    </source>
</evidence>
<feature type="region of interest" description="Disordered" evidence="20">
    <location>
        <begin position="554"/>
        <end position="647"/>
    </location>
</feature>
<dbReference type="GO" id="GO:0030870">
    <property type="term" value="C:Mre11 complex"/>
    <property type="evidence" value="ECO:0007669"/>
    <property type="project" value="UniProtKB-UniRule"/>
</dbReference>
<dbReference type="GO" id="GO:0000014">
    <property type="term" value="F:single-stranded DNA endodeoxyribonuclease activity"/>
    <property type="evidence" value="ECO:0007669"/>
    <property type="project" value="TreeGrafter"/>
</dbReference>
<dbReference type="GO" id="GO:0000723">
    <property type="term" value="P:telomere maintenance"/>
    <property type="evidence" value="ECO:0007669"/>
    <property type="project" value="TreeGrafter"/>
</dbReference>
<evidence type="ECO:0000256" key="10">
    <source>
        <dbReference type="ARBA" id="ARBA00022801"/>
    </source>
</evidence>
<comment type="function">
    <text evidence="17">Core component of the MRN complex, which plays a central role in double-strand break (DSB) repair, DNA recombination, maintenance of telomere integrity and meiosis. The MRN complex is involved in the repair of DNA double-strand breaks (DSBs) via homologous recombination (HR), an error-free mechanism which primarily occurs during S and G2 phases. The complex (1) mediates the end resection of damaged DNA, which generates proper single-stranded DNA, a key initial steps in HR, and is (2) required for the recruitment of other repair factors and efficient activation of ATM and ATR upon DNA damage. Within the MRN complex, MRE11 possesses both single-strand endonuclease activity and double-strand-specific 3'-5' exonuclease activity. MRE11 first endonucleolytically cleaves the 5' strand at DNA DSB ends to prevent non-homologous end joining (NHEJ) and licence HR. It then generates a single-stranded DNA gap via 3' to 5' exonucleolytic degradation, which is required for single-strand invasion and recombination.</text>
</comment>
<proteinExistence type="inferred from homology"/>
<evidence type="ECO:0000256" key="7">
    <source>
        <dbReference type="ARBA" id="ARBA00022723"/>
    </source>
</evidence>
<keyword evidence="15 17" id="KW-0469">Meiosis</keyword>
<evidence type="ECO:0000256" key="13">
    <source>
        <dbReference type="ARBA" id="ARBA00023211"/>
    </source>
</evidence>
<evidence type="ECO:0000313" key="23">
    <source>
        <dbReference type="Proteomes" id="UP000525078"/>
    </source>
</evidence>
<sequence length="733" mass="82007">MADLSREDISNTLRVLVATDCHLGYMEKDEVRRHDSFQAFEEICSIAVQKEVDCVLLGGDLFHENKPSRTTLVKAIEILRRHCLNDRPIQFQVVSDQTVNFPSTFGHVNYEDPHFNVGLPVFSIHGNHDDPAGVDNLSAVDILSACNLVNYFGKMVLGGSGVGQITLNPILIKKGSTAVALYGLGNIRDERLNRMFQTPHAVQWMRPESQEGCQVSDWFNILVLHQNRVKTNPKNAINEHFLPRFLDFIVWGHEHECLVDPQEVPGMGFHITQPGSSVATSLIDGESKPKHVLLLEIKGNQYRPTKIPLTSVRPFEYTEVVLKEESDIDPNDQNSILEHLDSVVRNLIEKSRKKAANGSEFILPLIRIKVDYSGFMTINPQRFGQKYVGKVANPQDILIFSKASKKGQAGDSWDLLISFTFTSNLLIAAKIAKIGDSERLRPEELNQQNIEALVAENNLKMEILPVNDLDVALHNFVNKDDKMAFYSCLLQSFLYFQQNKIARDSDILKFEEEDLILKFSFAFVHMKEINGVGYLLQPDCHVLRERVKERSTRPKDSALFTSDLQSSEDLRSKSGAGAGSTVSFSDDEDATQLSGIKSTARGRRGSSSLSGVASELDKGKTSTRGRGRGRGRGRASSNMKQTTLDSTLGFRQSLSLLGWENEGVQGKGRKRAAPRGRGRGSSQSSKRGKKSENSALHRMLMSKDDDDDDEDNVAKRFNKSQPRVTRNYGALRR</sequence>
<feature type="domain" description="Mre11 DNA-binding" evidence="21">
    <location>
        <begin position="302"/>
        <end position="476"/>
    </location>
</feature>
<dbReference type="InterPro" id="IPR038487">
    <property type="entry name" value="Mre11_capping_dom"/>
</dbReference>
<keyword evidence="8 17" id="KW-0255">Endonuclease</keyword>
<evidence type="ECO:0000256" key="15">
    <source>
        <dbReference type="ARBA" id="ARBA00023254"/>
    </source>
</evidence>
<dbReference type="AlphaFoldDB" id="A0A7J6G4C1"/>
<evidence type="ECO:0000256" key="17">
    <source>
        <dbReference type="PIRNR" id="PIRNR000882"/>
    </source>
</evidence>
<keyword evidence="12 17" id="KW-0234">DNA repair</keyword>
<dbReference type="Proteomes" id="UP000525078">
    <property type="component" value="Unassembled WGS sequence"/>
</dbReference>
<evidence type="ECO:0000256" key="1">
    <source>
        <dbReference type="ARBA" id="ARBA00001936"/>
    </source>
</evidence>
<feature type="active site" description="Proton donor" evidence="18">
    <location>
        <position position="128"/>
    </location>
</feature>
<organism evidence="22 23">
    <name type="scientific">Cannabis sativa</name>
    <name type="common">Hemp</name>
    <name type="synonym">Marijuana</name>
    <dbReference type="NCBI Taxonomy" id="3483"/>
    <lineage>
        <taxon>Eukaryota</taxon>
        <taxon>Viridiplantae</taxon>
        <taxon>Streptophyta</taxon>
        <taxon>Embryophyta</taxon>
        <taxon>Tracheophyta</taxon>
        <taxon>Spermatophyta</taxon>
        <taxon>Magnoliopsida</taxon>
        <taxon>eudicotyledons</taxon>
        <taxon>Gunneridae</taxon>
        <taxon>Pentapetalae</taxon>
        <taxon>rosids</taxon>
        <taxon>fabids</taxon>
        <taxon>Rosales</taxon>
        <taxon>Cannabaceae</taxon>
        <taxon>Cannabis</taxon>
    </lineage>
</organism>
<keyword evidence="13 17" id="KW-0464">Manganese</keyword>
<evidence type="ECO:0000259" key="21">
    <source>
        <dbReference type="SMART" id="SM01347"/>
    </source>
</evidence>
<keyword evidence="6 17" id="KW-0540">Nuclease</keyword>